<evidence type="ECO:0000256" key="10">
    <source>
        <dbReference type="RuleBase" id="RU351113"/>
    </source>
</evidence>
<evidence type="ECO:0000256" key="5">
    <source>
        <dbReference type="ARBA" id="ARBA00022725"/>
    </source>
</evidence>
<feature type="transmembrane region" description="Helical" evidence="10">
    <location>
        <begin position="183"/>
        <end position="206"/>
    </location>
</feature>
<keyword evidence="7 10" id="KW-0472">Membrane</keyword>
<dbReference type="GO" id="GO:0005886">
    <property type="term" value="C:plasma membrane"/>
    <property type="evidence" value="ECO:0007669"/>
    <property type="project" value="UniProtKB-SubCell"/>
</dbReference>
<dbReference type="PANTHER" id="PTHR21137">
    <property type="entry name" value="ODORANT RECEPTOR"/>
    <property type="match status" value="1"/>
</dbReference>
<keyword evidence="9 10" id="KW-0807">Transducer</keyword>
<protein>
    <recommendedName>
        <fullName evidence="10">Odorant receptor</fullName>
    </recommendedName>
</protein>
<keyword evidence="4 10" id="KW-0812">Transmembrane</keyword>
<proteinExistence type="evidence at transcript level"/>
<organism evidence="11">
    <name type="scientific">Planotortrix octo</name>
    <dbReference type="NCBI Taxonomy" id="65038"/>
    <lineage>
        <taxon>Eukaryota</taxon>
        <taxon>Metazoa</taxon>
        <taxon>Ecdysozoa</taxon>
        <taxon>Arthropoda</taxon>
        <taxon>Hexapoda</taxon>
        <taxon>Insecta</taxon>
        <taxon>Pterygota</taxon>
        <taxon>Neoptera</taxon>
        <taxon>Endopterygota</taxon>
        <taxon>Lepidoptera</taxon>
        <taxon>Glossata</taxon>
        <taxon>Ditrysia</taxon>
        <taxon>Tortricoidea</taxon>
        <taxon>Tortricidae</taxon>
        <taxon>Tortricinae</taxon>
        <taxon>Planotortrix</taxon>
    </lineage>
</organism>
<dbReference type="GO" id="GO:0007165">
    <property type="term" value="P:signal transduction"/>
    <property type="evidence" value="ECO:0007669"/>
    <property type="project" value="UniProtKB-KW"/>
</dbReference>
<evidence type="ECO:0000256" key="1">
    <source>
        <dbReference type="ARBA" id="ARBA00004651"/>
    </source>
</evidence>
<dbReference type="PANTHER" id="PTHR21137:SF35">
    <property type="entry name" value="ODORANT RECEPTOR 19A-RELATED"/>
    <property type="match status" value="1"/>
</dbReference>
<sequence>MAILKFDDLYALPVTCLRLIRAHPSIPRDRSWVWQVALMHGLFSVGFSSVVYSLIAVDIKANDFIGTCSNGIFVVVWVVITFCYGVILKFSDELNTLMRLNQGYFDAADSLPEEDQAVIREYAFRARWVARLWGFACGLNGLLFPLKSLVLTLYSIFIDDFRLVPMYEVSFPPAIENIKETPVMFYVIWVMFAIYAAYASIMYMGFCSLGPIFIINTCAQLELMAKEFKNMFNITPYDYKLVGVKLSAVIKKSQDIKANVQIINDVFRVYYEFTLKAAAIMIPITLYLVIDTIKQGELRIEFLMFDITATMLCYIPCYYSDLLMEKGEAVRLAMYTSGWENNFDKKARASLLIMLTVAARPISISTIFRVVCLDAFAGMCHEAYAIFSLINAMWN</sequence>
<dbReference type="GO" id="GO:0004984">
    <property type="term" value="F:olfactory receptor activity"/>
    <property type="evidence" value="ECO:0007669"/>
    <property type="project" value="InterPro"/>
</dbReference>
<keyword evidence="3 10" id="KW-0716">Sensory transduction</keyword>
<keyword evidence="6 10" id="KW-1133">Transmembrane helix</keyword>
<dbReference type="InterPro" id="IPR004117">
    <property type="entry name" value="7tm6_olfct_rcpt"/>
</dbReference>
<reference evidence="11" key="1">
    <citation type="submission" date="2014-10" db="EMBL/GenBank/DDBJ databases">
        <title>Odorant receptors of the New Zealand endemic leafroller moth species Planotortrix octo and P. excessana.</title>
        <authorList>
            <person name="Steinwender B."/>
            <person name="Thrimawithana A.H."/>
            <person name="Cowhurst R.N."/>
            <person name="Newcomb R.D."/>
        </authorList>
    </citation>
    <scope>NUCLEOTIDE SEQUENCE</scope>
</reference>
<evidence type="ECO:0000256" key="6">
    <source>
        <dbReference type="ARBA" id="ARBA00022989"/>
    </source>
</evidence>
<keyword evidence="5 10" id="KW-0552">Olfaction</keyword>
<evidence type="ECO:0000313" key="11">
    <source>
        <dbReference type="EMBL" id="AJF23798.1"/>
    </source>
</evidence>
<keyword evidence="2" id="KW-1003">Cell membrane</keyword>
<dbReference type="Pfam" id="PF02949">
    <property type="entry name" value="7tm_6"/>
    <property type="match status" value="1"/>
</dbReference>
<dbReference type="EMBL" id="KM892383">
    <property type="protein sequence ID" value="AJF23798.1"/>
    <property type="molecule type" value="mRNA"/>
</dbReference>
<dbReference type="GO" id="GO:0005549">
    <property type="term" value="F:odorant binding"/>
    <property type="evidence" value="ECO:0007669"/>
    <property type="project" value="InterPro"/>
</dbReference>
<evidence type="ECO:0000256" key="9">
    <source>
        <dbReference type="ARBA" id="ARBA00023224"/>
    </source>
</evidence>
<feature type="transmembrane region" description="Helical" evidence="10">
    <location>
        <begin position="302"/>
        <end position="319"/>
    </location>
</feature>
<feature type="transmembrane region" description="Helical" evidence="10">
    <location>
        <begin position="349"/>
        <end position="368"/>
    </location>
</feature>
<keyword evidence="8 10" id="KW-0675">Receptor</keyword>
<name>A0A0B5GR60_9NEOP</name>
<dbReference type="AlphaFoldDB" id="A0A0B5GR60"/>
<evidence type="ECO:0000256" key="3">
    <source>
        <dbReference type="ARBA" id="ARBA00022606"/>
    </source>
</evidence>
<feature type="transmembrane region" description="Helical" evidence="10">
    <location>
        <begin position="273"/>
        <end position="290"/>
    </location>
</feature>
<accession>A0A0B5GR60</accession>
<evidence type="ECO:0000256" key="4">
    <source>
        <dbReference type="ARBA" id="ARBA00022692"/>
    </source>
</evidence>
<comment type="subcellular location">
    <subcellularLocation>
        <location evidence="1 10">Cell membrane</location>
        <topology evidence="1 10">Multi-pass membrane protein</topology>
    </subcellularLocation>
</comment>
<evidence type="ECO:0000256" key="7">
    <source>
        <dbReference type="ARBA" id="ARBA00023136"/>
    </source>
</evidence>
<feature type="transmembrane region" description="Helical" evidence="10">
    <location>
        <begin position="64"/>
        <end position="87"/>
    </location>
</feature>
<evidence type="ECO:0000256" key="8">
    <source>
        <dbReference type="ARBA" id="ARBA00023170"/>
    </source>
</evidence>
<comment type="similarity">
    <text evidence="10">Belongs to the insect chemoreceptor superfamily. Heteromeric odorant receptor channel (TC 1.A.69) family.</text>
</comment>
<feature type="transmembrane region" description="Helical" evidence="10">
    <location>
        <begin position="32"/>
        <end position="57"/>
    </location>
</feature>
<evidence type="ECO:0000256" key="2">
    <source>
        <dbReference type="ARBA" id="ARBA00022475"/>
    </source>
</evidence>
<feature type="transmembrane region" description="Helical" evidence="10">
    <location>
        <begin position="132"/>
        <end position="157"/>
    </location>
</feature>